<dbReference type="RefSeq" id="XP_025550952.1">
    <property type="nucleotide sequence ID" value="XM_025701106.1"/>
</dbReference>
<dbReference type="VEuPathDB" id="FungiDB:BO97DRAFT_86281"/>
<dbReference type="OrthoDB" id="3759773at2759"/>
<dbReference type="EMBL" id="KZ824286">
    <property type="protein sequence ID" value="RAL11798.1"/>
    <property type="molecule type" value="Genomic_DNA"/>
</dbReference>
<evidence type="ECO:0000313" key="2">
    <source>
        <dbReference type="Proteomes" id="UP000248961"/>
    </source>
</evidence>
<sequence length="318" mass="36325">MSQQLQLVRSGSFVDALASCFTRMPQADFLGFFDTIEGPSPHQIALLERDRFPEALCHDMEWNRVQFLASTPMVPAKLMFDLPIAIHKLGRTIRNPLVDCFPCQNMSAMLTAPGPISRAQDRCLWSGIRAPLQNLHTVAFQQPLDHAQYRLPPPALGKAYPHLKLFSRAIFSGPDLERVYVYMDAPEKMMILRNQGKLTVAPLLDGLQWKHIKVFSLAYAALTESQLIKWLAPLGPILEVMFFEYIHLRAGTWGLILDRLRELVDQAKQHHEMIPRVYLRMLREAEMNEGSHIKIRANLYVRGQSDQGNPCKLYHSVN</sequence>
<dbReference type="Proteomes" id="UP000248961">
    <property type="component" value="Unassembled WGS sequence"/>
</dbReference>
<dbReference type="GeneID" id="37205395"/>
<protein>
    <submittedName>
        <fullName evidence="1">Uncharacterized protein</fullName>
    </submittedName>
</protein>
<name>A0A395HY62_ASPHC</name>
<evidence type="ECO:0000313" key="1">
    <source>
        <dbReference type="EMBL" id="RAL11798.1"/>
    </source>
</evidence>
<dbReference type="STRING" id="1450537.A0A395HY62"/>
<accession>A0A395HY62</accession>
<proteinExistence type="predicted"/>
<organism evidence="1 2">
    <name type="scientific">Aspergillus homomorphus (strain CBS 101889)</name>
    <dbReference type="NCBI Taxonomy" id="1450537"/>
    <lineage>
        <taxon>Eukaryota</taxon>
        <taxon>Fungi</taxon>
        <taxon>Dikarya</taxon>
        <taxon>Ascomycota</taxon>
        <taxon>Pezizomycotina</taxon>
        <taxon>Eurotiomycetes</taxon>
        <taxon>Eurotiomycetidae</taxon>
        <taxon>Eurotiales</taxon>
        <taxon>Aspergillaceae</taxon>
        <taxon>Aspergillus</taxon>
        <taxon>Aspergillus subgen. Circumdati</taxon>
    </lineage>
</organism>
<dbReference type="AlphaFoldDB" id="A0A395HY62"/>
<reference evidence="1 2" key="1">
    <citation type="submission" date="2018-02" db="EMBL/GenBank/DDBJ databases">
        <title>The genomes of Aspergillus section Nigri reveals drivers in fungal speciation.</title>
        <authorList>
            <consortium name="DOE Joint Genome Institute"/>
            <person name="Vesth T.C."/>
            <person name="Nybo J."/>
            <person name="Theobald S."/>
            <person name="Brandl J."/>
            <person name="Frisvad J.C."/>
            <person name="Nielsen K.F."/>
            <person name="Lyhne E.K."/>
            <person name="Kogle M.E."/>
            <person name="Kuo A."/>
            <person name="Riley R."/>
            <person name="Clum A."/>
            <person name="Nolan M."/>
            <person name="Lipzen A."/>
            <person name="Salamov A."/>
            <person name="Henrissat B."/>
            <person name="Wiebenga A."/>
            <person name="De vries R.P."/>
            <person name="Grigoriev I.V."/>
            <person name="Mortensen U.H."/>
            <person name="Andersen M.R."/>
            <person name="Baker S.E."/>
        </authorList>
    </citation>
    <scope>NUCLEOTIDE SEQUENCE [LARGE SCALE GENOMIC DNA]</scope>
    <source>
        <strain evidence="1 2">CBS 101889</strain>
    </source>
</reference>
<keyword evidence="2" id="KW-1185">Reference proteome</keyword>
<gene>
    <name evidence="1" type="ORF">BO97DRAFT_86281</name>
</gene>